<dbReference type="EMBL" id="VSSQ01014407">
    <property type="protein sequence ID" value="MPM53587.1"/>
    <property type="molecule type" value="Genomic_DNA"/>
</dbReference>
<feature type="transmembrane region" description="Helical" evidence="9">
    <location>
        <begin position="298"/>
        <end position="325"/>
    </location>
</feature>
<evidence type="ECO:0000256" key="3">
    <source>
        <dbReference type="ARBA" id="ARBA00022448"/>
    </source>
</evidence>
<protein>
    <submittedName>
        <fullName evidence="10">Putative transport protein</fullName>
    </submittedName>
</protein>
<dbReference type="Pfam" id="PF01594">
    <property type="entry name" value="AI-2E_transport"/>
    <property type="match status" value="1"/>
</dbReference>
<evidence type="ECO:0000256" key="7">
    <source>
        <dbReference type="ARBA" id="ARBA00023136"/>
    </source>
</evidence>
<feature type="transmembrane region" description="Helical" evidence="9">
    <location>
        <begin position="227"/>
        <end position="247"/>
    </location>
</feature>
<keyword evidence="5 9" id="KW-0812">Transmembrane</keyword>
<organism evidence="10">
    <name type="scientific">bioreactor metagenome</name>
    <dbReference type="NCBI Taxonomy" id="1076179"/>
    <lineage>
        <taxon>unclassified sequences</taxon>
        <taxon>metagenomes</taxon>
        <taxon>ecological metagenomes</taxon>
    </lineage>
</organism>
<evidence type="ECO:0000256" key="8">
    <source>
        <dbReference type="SAM" id="MobiDB-lite"/>
    </source>
</evidence>
<feature type="transmembrane region" description="Helical" evidence="9">
    <location>
        <begin position="7"/>
        <end position="23"/>
    </location>
</feature>
<dbReference type="InterPro" id="IPR002549">
    <property type="entry name" value="AI-2E-like"/>
</dbReference>
<keyword evidence="4" id="KW-1003">Cell membrane</keyword>
<sequence length="371" mass="39042">MGASWGWRFLVIAAVTVVLWQIGARLSLIVVPLILAVLFTSGLSPFAEWLISKGWPRWLGSLTALLSLVLVILGLLFLVGAQVALQSSQLVAAATEGVKSLLSWLATGPLQVSDDQVNQWINQIVTYAQQSSEQIASGLASAGSTVGSFFAGLATCLFATFFFLKDGHRIVNSFERIIPTHAVSAIEPSMRGGWTSLTSYVRAAVIVAGIDGIGAGLGALFLGSNLWLAITAFTFVCSFVPLLGALVAGTVATLVVLVTLGFVKAIIMLIVFVLVMSIESHVLQPLVLGKAVEIHPLIVLLGISAGAIIAGITGALFAIPLVAFVNGCIKGAELDEAERARRSRGLSLPRSRPEASGSPFRWGRRGAKLDA</sequence>
<accession>A0A645AKM5</accession>
<comment type="subcellular location">
    <subcellularLocation>
        <location evidence="1">Cell membrane</location>
        <topology evidence="1">Multi-pass membrane protein</topology>
    </subcellularLocation>
</comment>
<name>A0A645AKM5_9ZZZZ</name>
<feature type="transmembrane region" description="Helical" evidence="9">
    <location>
        <begin position="146"/>
        <end position="164"/>
    </location>
</feature>
<evidence type="ECO:0000256" key="6">
    <source>
        <dbReference type="ARBA" id="ARBA00022989"/>
    </source>
</evidence>
<feature type="compositionally biased region" description="Basic residues" evidence="8">
    <location>
        <begin position="362"/>
        <end position="371"/>
    </location>
</feature>
<dbReference type="PANTHER" id="PTHR21716">
    <property type="entry name" value="TRANSMEMBRANE PROTEIN"/>
    <property type="match status" value="1"/>
</dbReference>
<evidence type="ECO:0000256" key="4">
    <source>
        <dbReference type="ARBA" id="ARBA00022475"/>
    </source>
</evidence>
<feature type="region of interest" description="Disordered" evidence="8">
    <location>
        <begin position="339"/>
        <end position="371"/>
    </location>
</feature>
<keyword evidence="3" id="KW-0813">Transport</keyword>
<dbReference type="GO" id="GO:0055085">
    <property type="term" value="P:transmembrane transport"/>
    <property type="evidence" value="ECO:0007669"/>
    <property type="project" value="TreeGrafter"/>
</dbReference>
<comment type="caution">
    <text evidence="10">The sequence shown here is derived from an EMBL/GenBank/DDBJ whole genome shotgun (WGS) entry which is preliminary data.</text>
</comment>
<feature type="transmembrane region" description="Helical" evidence="9">
    <location>
        <begin position="29"/>
        <end position="51"/>
    </location>
</feature>
<evidence type="ECO:0000256" key="1">
    <source>
        <dbReference type="ARBA" id="ARBA00004651"/>
    </source>
</evidence>
<evidence type="ECO:0000256" key="2">
    <source>
        <dbReference type="ARBA" id="ARBA00009773"/>
    </source>
</evidence>
<feature type="transmembrane region" description="Helical" evidence="9">
    <location>
        <begin position="58"/>
        <end position="81"/>
    </location>
</feature>
<dbReference type="GO" id="GO:0005886">
    <property type="term" value="C:plasma membrane"/>
    <property type="evidence" value="ECO:0007669"/>
    <property type="project" value="UniProtKB-SubCell"/>
</dbReference>
<evidence type="ECO:0000313" key="10">
    <source>
        <dbReference type="EMBL" id="MPM53587.1"/>
    </source>
</evidence>
<keyword evidence="6 9" id="KW-1133">Transmembrane helix</keyword>
<dbReference type="AlphaFoldDB" id="A0A645AKM5"/>
<feature type="transmembrane region" description="Helical" evidence="9">
    <location>
        <begin position="200"/>
        <end position="221"/>
    </location>
</feature>
<reference evidence="10" key="1">
    <citation type="submission" date="2019-08" db="EMBL/GenBank/DDBJ databases">
        <authorList>
            <person name="Kucharzyk K."/>
            <person name="Murdoch R.W."/>
            <person name="Higgins S."/>
            <person name="Loffler F."/>
        </authorList>
    </citation>
    <scope>NUCLEOTIDE SEQUENCE</scope>
</reference>
<comment type="similarity">
    <text evidence="2">Belongs to the autoinducer-2 exporter (AI-2E) (TC 2.A.86) family.</text>
</comment>
<feature type="transmembrane region" description="Helical" evidence="9">
    <location>
        <begin position="254"/>
        <end position="278"/>
    </location>
</feature>
<evidence type="ECO:0000256" key="9">
    <source>
        <dbReference type="SAM" id="Phobius"/>
    </source>
</evidence>
<keyword evidence="7 9" id="KW-0472">Membrane</keyword>
<dbReference type="PANTHER" id="PTHR21716:SF53">
    <property type="entry name" value="PERMEASE PERM-RELATED"/>
    <property type="match status" value="1"/>
</dbReference>
<gene>
    <name evidence="10" type="ORF">SDC9_100355</name>
</gene>
<proteinExistence type="inferred from homology"/>
<evidence type="ECO:0000256" key="5">
    <source>
        <dbReference type="ARBA" id="ARBA00022692"/>
    </source>
</evidence>